<dbReference type="EMBL" id="CP000155">
    <property type="protein sequence ID" value="ABC27868.1"/>
    <property type="molecule type" value="Genomic_DNA"/>
</dbReference>
<evidence type="ECO:0000259" key="1">
    <source>
        <dbReference type="Pfam" id="PF04168"/>
    </source>
</evidence>
<dbReference type="OrthoDB" id="9804079at2"/>
<dbReference type="eggNOG" id="COG2308">
    <property type="taxonomic scope" value="Bacteria"/>
</dbReference>
<feature type="domain" description="Circularly permuted ATP-grasp type 2" evidence="2">
    <location>
        <begin position="93"/>
        <end position="464"/>
    </location>
</feature>
<accession>Q2SNA6</accession>
<dbReference type="SUPFAM" id="SSF56059">
    <property type="entry name" value="Glutathione synthetase ATP-binding domain-like"/>
    <property type="match status" value="1"/>
</dbReference>
<dbReference type="Pfam" id="PF14403">
    <property type="entry name" value="CP_ATPgrasp_2"/>
    <property type="match status" value="1"/>
</dbReference>
<name>Q2SNA6_HAHCH</name>
<sequence length="831" mass="93286">MSENIAPSSQPSLDLTGLPYSPLATAFDEMLGSGGEVRPHWRAFADYFSRVSRDNLGQLRRDALRRLKEQGVNYHVYDDPQGMRRTWQLDPLPMVMSEADWSPIETGLQQRAHLFSRVLADLLGPQTCLKQGVLPPELVLQHPGFLRSMMGSAALPLSLFAADLARGPDGAWWVLADRTQGPSGAGYVLEARMVTKRVLSQNAVDYAIAPLAQFFYHFKRHVAALAPDQQKEPTIVLLSPGIGNEVYFEHAYLAAQLGITLVQGDDLTVRQGKVYLKTVDDLQQVDVIIRRVDDAFCDPLNFRADSMLGVPGLAQAQALGRVGMANPLGGGFLESPAMLPFLPALSKHFLAEELKLPNVATWWCGQEKELKHVLQNLDDLVIKTVDRHALVRFGPKMSARERDALKRRIQAEPWRYVGQELLSFSTTPTLVGSEIQPRHLVLRGFAAGDGEQYDVMPGGLTRVSPDAHTFLVSSQSGGWSKDTWLLKSSGSMRDVLRLSPTKQRRIASAVLTSRAAENLFWLARYLERTESLLRHIRAYVRRLENYIDYGFDTDKAVLEGMLPAVEAFCSLDREGLPTVEDLKQYVLDSSRIGGVAFNLRGAINSAYTVRDLWSGDCWRAVEELEELLEYSEKNRSVLALDQFIQPFLTALLAFLGASQESLALNQGGLWLQLGRRLERAQNTLSSTHKICAELNEDNEAGLREMLLEAHDCLSSHRRRYGTELPFYTLWKHLLLEPTNPRSLVYAVSELEPLLSYLNPTPQQGLIGLEKNVLAILTPLRLADAVEWRDLELTQTELAPFLQNLTQQLNQFGLNIEHQYFKHAQPLTRFMR</sequence>
<dbReference type="RefSeq" id="WP_011394943.1">
    <property type="nucleotide sequence ID" value="NC_007645.1"/>
</dbReference>
<dbReference type="KEGG" id="hch:HCH_00981"/>
<dbReference type="Gene3D" id="3.40.50.11290">
    <property type="match status" value="1"/>
</dbReference>
<dbReference type="eggNOG" id="COG2307">
    <property type="taxonomic scope" value="Bacteria"/>
</dbReference>
<evidence type="ECO:0000259" key="2">
    <source>
        <dbReference type="Pfam" id="PF14403"/>
    </source>
</evidence>
<evidence type="ECO:0000313" key="3">
    <source>
        <dbReference type="EMBL" id="ABC27868.1"/>
    </source>
</evidence>
<reference evidence="3 4" key="1">
    <citation type="journal article" date="2005" name="Nucleic Acids Res.">
        <title>Genomic blueprint of Hahella chejuensis, a marine microbe producing an algicidal agent.</title>
        <authorList>
            <person name="Jeong H."/>
            <person name="Yim J.H."/>
            <person name="Lee C."/>
            <person name="Choi S.-H."/>
            <person name="Park Y.K."/>
            <person name="Yoon S.H."/>
            <person name="Hur C.-G."/>
            <person name="Kang H.-Y."/>
            <person name="Kim D."/>
            <person name="Lee H.H."/>
            <person name="Park K.H."/>
            <person name="Park S.-H."/>
            <person name="Park H.-S."/>
            <person name="Lee H.K."/>
            <person name="Oh T.K."/>
            <person name="Kim J.F."/>
        </authorList>
    </citation>
    <scope>NUCLEOTIDE SEQUENCE [LARGE SCALE GENOMIC DNA]</scope>
    <source>
        <strain evidence="3 4">KCTC 2396</strain>
    </source>
</reference>
<keyword evidence="4" id="KW-1185">Reference proteome</keyword>
<protein>
    <submittedName>
        <fullName evidence="3">Uncharacterized conserved protein</fullName>
    </submittedName>
</protein>
<feature type="domain" description="DUF403" evidence="1">
    <location>
        <begin position="511"/>
        <end position="820"/>
    </location>
</feature>
<dbReference type="InterPro" id="IPR025841">
    <property type="entry name" value="CP_ATPgrasp_2"/>
</dbReference>
<dbReference type="PANTHER" id="PTHR34595">
    <property type="entry name" value="BLR5612 PROTEIN"/>
    <property type="match status" value="1"/>
</dbReference>
<gene>
    <name evidence="3" type="ordered locus">HCH_00981</name>
</gene>
<evidence type="ECO:0000313" key="4">
    <source>
        <dbReference type="Proteomes" id="UP000000238"/>
    </source>
</evidence>
<dbReference type="InterPro" id="IPR007296">
    <property type="entry name" value="DUF403"/>
</dbReference>
<dbReference type="InterPro" id="IPR051680">
    <property type="entry name" value="ATP-dep_Glu-Cys_Ligase-2"/>
</dbReference>
<dbReference type="STRING" id="349521.HCH_00981"/>
<dbReference type="Gene3D" id="3.30.1490.270">
    <property type="match status" value="1"/>
</dbReference>
<dbReference type="HOGENOM" id="CLU_013951_0_0_6"/>
<dbReference type="PANTHER" id="PTHR34595:SF2">
    <property type="entry name" value="BLR2978 PROTEIN"/>
    <property type="match status" value="1"/>
</dbReference>
<dbReference type="AlphaFoldDB" id="Q2SNA6"/>
<dbReference type="Pfam" id="PF04168">
    <property type="entry name" value="Alpha-E"/>
    <property type="match status" value="1"/>
</dbReference>
<organism evidence="3 4">
    <name type="scientific">Hahella chejuensis (strain KCTC 2396)</name>
    <dbReference type="NCBI Taxonomy" id="349521"/>
    <lineage>
        <taxon>Bacteria</taxon>
        <taxon>Pseudomonadati</taxon>
        <taxon>Pseudomonadota</taxon>
        <taxon>Gammaproteobacteria</taxon>
        <taxon>Oceanospirillales</taxon>
        <taxon>Hahellaceae</taxon>
        <taxon>Hahella</taxon>
    </lineage>
</organism>
<dbReference type="Proteomes" id="UP000000238">
    <property type="component" value="Chromosome"/>
</dbReference>
<proteinExistence type="predicted"/>